<comment type="caution">
    <text evidence="5">The sequence shown here is derived from an EMBL/GenBank/DDBJ whole genome shotgun (WGS) entry which is preliminary data.</text>
</comment>
<dbReference type="Gene3D" id="2.170.150.70">
    <property type="match status" value="1"/>
</dbReference>
<dbReference type="InterPro" id="IPR052355">
    <property type="entry name" value="CENP-V-like"/>
</dbReference>
<gene>
    <name evidence="5" type="ORF">AC244_14810</name>
</gene>
<dbReference type="GO" id="GO:0046872">
    <property type="term" value="F:metal ion binding"/>
    <property type="evidence" value="ECO:0007669"/>
    <property type="project" value="UniProtKB-KW"/>
</dbReference>
<sequence>MAKWTYRGSCHCGTVRYEADFDLDAGTTKCNCSLCAKVRYWGVQIQPGDFRLLSDEAHVGDYQFGAKVGHHRFCRARGIMPFSHGYVEELGGAYYSVNLACLDDLDPSVLAEVPIDYMDGRNDNWGNAPSEVRHL</sequence>
<protein>
    <submittedName>
        <fullName evidence="5">Aldehyde-activating protein</fullName>
    </submittedName>
</protein>
<dbReference type="PROSITE" id="PS51891">
    <property type="entry name" value="CENP_V_GFA"/>
    <property type="match status" value="1"/>
</dbReference>
<dbReference type="SUPFAM" id="SSF51316">
    <property type="entry name" value="Mss4-like"/>
    <property type="match status" value="1"/>
</dbReference>
<evidence type="ECO:0000313" key="5">
    <source>
        <dbReference type="EMBL" id="KOF18133.1"/>
    </source>
</evidence>
<dbReference type="Proteomes" id="UP000037425">
    <property type="component" value="Unassembled WGS sequence"/>
</dbReference>
<dbReference type="InterPro" id="IPR011057">
    <property type="entry name" value="Mss4-like_sf"/>
</dbReference>
<dbReference type="PATRIC" id="fig|106592.7.peg.7241"/>
<dbReference type="AlphaFoldDB" id="A0A0L8BU89"/>
<dbReference type="Pfam" id="PF04828">
    <property type="entry name" value="GFA"/>
    <property type="match status" value="1"/>
</dbReference>
<comment type="similarity">
    <text evidence="1">Belongs to the Gfa family.</text>
</comment>
<dbReference type="PANTHER" id="PTHR28620:SF1">
    <property type="entry name" value="CENP-V_GFA DOMAIN-CONTAINING PROTEIN"/>
    <property type="match status" value="1"/>
</dbReference>
<dbReference type="PANTHER" id="PTHR28620">
    <property type="entry name" value="CENTROMERE PROTEIN V"/>
    <property type="match status" value="1"/>
</dbReference>
<keyword evidence="3" id="KW-0862">Zinc</keyword>
<organism evidence="5 6">
    <name type="scientific">Ensifer adhaerens</name>
    <name type="common">Sinorhizobium morelense</name>
    <dbReference type="NCBI Taxonomy" id="106592"/>
    <lineage>
        <taxon>Bacteria</taxon>
        <taxon>Pseudomonadati</taxon>
        <taxon>Pseudomonadota</taxon>
        <taxon>Alphaproteobacteria</taxon>
        <taxon>Hyphomicrobiales</taxon>
        <taxon>Rhizobiaceae</taxon>
        <taxon>Sinorhizobium/Ensifer group</taxon>
        <taxon>Ensifer</taxon>
    </lineage>
</organism>
<dbReference type="GO" id="GO:0016846">
    <property type="term" value="F:carbon-sulfur lyase activity"/>
    <property type="evidence" value="ECO:0007669"/>
    <property type="project" value="InterPro"/>
</dbReference>
<accession>A0A0L8BU89</accession>
<evidence type="ECO:0000256" key="3">
    <source>
        <dbReference type="ARBA" id="ARBA00022833"/>
    </source>
</evidence>
<evidence type="ECO:0000313" key="6">
    <source>
        <dbReference type="Proteomes" id="UP000037425"/>
    </source>
</evidence>
<dbReference type="RefSeq" id="WP_053249585.1">
    <property type="nucleotide sequence ID" value="NZ_LGAP01000008.1"/>
</dbReference>
<dbReference type="OrthoDB" id="9805575at2"/>
<name>A0A0L8BU89_ENSAD</name>
<reference evidence="6" key="1">
    <citation type="submission" date="2015-07" db="EMBL/GenBank/DDBJ databases">
        <title>Whole genome sequence of an Ensifer adhaerens strain isolated from a cave pool in the Wind Cave National Park.</title>
        <authorList>
            <person name="Eng W.W.H."/>
            <person name="Gan H.M."/>
            <person name="Barton H.A."/>
            <person name="Savka M.A."/>
        </authorList>
    </citation>
    <scope>NUCLEOTIDE SEQUENCE [LARGE SCALE GENOMIC DNA]</scope>
    <source>
        <strain evidence="6">SD006</strain>
    </source>
</reference>
<evidence type="ECO:0000259" key="4">
    <source>
        <dbReference type="PROSITE" id="PS51891"/>
    </source>
</evidence>
<evidence type="ECO:0000256" key="1">
    <source>
        <dbReference type="ARBA" id="ARBA00005495"/>
    </source>
</evidence>
<evidence type="ECO:0000256" key="2">
    <source>
        <dbReference type="ARBA" id="ARBA00022723"/>
    </source>
</evidence>
<dbReference type="EMBL" id="LGAP01000008">
    <property type="protein sequence ID" value="KOF18133.1"/>
    <property type="molecule type" value="Genomic_DNA"/>
</dbReference>
<keyword evidence="2" id="KW-0479">Metal-binding</keyword>
<feature type="domain" description="CENP-V/GFA" evidence="4">
    <location>
        <begin position="6"/>
        <end position="116"/>
    </location>
</feature>
<dbReference type="InterPro" id="IPR006913">
    <property type="entry name" value="CENP-V/GFA"/>
</dbReference>
<proteinExistence type="inferred from homology"/>